<feature type="non-terminal residue" evidence="1">
    <location>
        <position position="1"/>
    </location>
</feature>
<comment type="caution">
    <text evidence="1">The sequence shown here is derived from an EMBL/GenBank/DDBJ whole genome shotgun (WGS) entry which is preliminary data.</text>
</comment>
<organism evidence="1">
    <name type="scientific">marine sediment metagenome</name>
    <dbReference type="NCBI Taxonomy" id="412755"/>
    <lineage>
        <taxon>unclassified sequences</taxon>
        <taxon>metagenomes</taxon>
        <taxon>ecological metagenomes</taxon>
    </lineage>
</organism>
<dbReference type="EMBL" id="BARS01035833">
    <property type="protein sequence ID" value="GAG22996.1"/>
    <property type="molecule type" value="Genomic_DNA"/>
</dbReference>
<name>X0XDI4_9ZZZZ</name>
<proteinExistence type="predicted"/>
<protein>
    <submittedName>
        <fullName evidence="1">Uncharacterized protein</fullName>
    </submittedName>
</protein>
<dbReference type="AlphaFoldDB" id="X0XDI4"/>
<evidence type="ECO:0000313" key="1">
    <source>
        <dbReference type="EMBL" id="GAG22996.1"/>
    </source>
</evidence>
<accession>X0XDI4</accession>
<sequence>VLHANPSLLLQSDYHIGDFVFTEQPDPDPSQNVAARSQSIVGSGLSDINIDMSNNPSFTMSGTLEFNGGEVEDIQYTRGSGDITLTGGDTVAFSRPTMANKREAKRPDYSFQELLNGGMYGIHDGVRQRLIKFLNIDVRTIFDRMAKHHVAGSIGTPEINNIILMVCKLEKELKSITKAYPHHAGDTKDIKFYFEFEVGRLKQILNDNRDTLAKYVKLTKEREARGNGNFTPSLINKTND</sequence>
<reference evidence="1" key="1">
    <citation type="journal article" date="2014" name="Front. Microbiol.">
        <title>High frequency of phylogenetically diverse reductive dehalogenase-homologous genes in deep subseafloor sedimentary metagenomes.</title>
        <authorList>
            <person name="Kawai M."/>
            <person name="Futagami T."/>
            <person name="Toyoda A."/>
            <person name="Takaki Y."/>
            <person name="Nishi S."/>
            <person name="Hori S."/>
            <person name="Arai W."/>
            <person name="Tsubouchi T."/>
            <person name="Morono Y."/>
            <person name="Uchiyama I."/>
            <person name="Ito T."/>
            <person name="Fujiyama A."/>
            <person name="Inagaki F."/>
            <person name="Takami H."/>
        </authorList>
    </citation>
    <scope>NUCLEOTIDE SEQUENCE</scope>
    <source>
        <strain evidence="1">Expedition CK06-06</strain>
    </source>
</reference>
<gene>
    <name evidence="1" type="ORF">S01H1_55152</name>
</gene>